<dbReference type="GO" id="GO:0008270">
    <property type="term" value="F:zinc ion binding"/>
    <property type="evidence" value="ECO:0007669"/>
    <property type="project" value="InterPro"/>
</dbReference>
<dbReference type="SUPFAM" id="SSF51726">
    <property type="entry name" value="UROD/MetE-like"/>
    <property type="match status" value="1"/>
</dbReference>
<name>A0A3S0BJ11_9BACL</name>
<organism evidence="2 3">
    <name type="scientific">Paenibacillus whitsoniae</name>
    <dbReference type="NCBI Taxonomy" id="2496558"/>
    <lineage>
        <taxon>Bacteria</taxon>
        <taxon>Bacillati</taxon>
        <taxon>Bacillota</taxon>
        <taxon>Bacilli</taxon>
        <taxon>Bacillales</taxon>
        <taxon>Paenibacillaceae</taxon>
        <taxon>Paenibacillus</taxon>
    </lineage>
</organism>
<dbReference type="PANTHER" id="PTHR30519">
    <property type="entry name" value="5-METHYLTETRAHYDROPTEROYLTRIGLUTAMATE--HOMOCYSTEINE METHYLTRANSFERASE"/>
    <property type="match status" value="1"/>
</dbReference>
<feature type="domain" description="Cobalamin-independent methionine synthase MetE N-terminal" evidence="1">
    <location>
        <begin position="7"/>
        <end position="266"/>
    </location>
</feature>
<dbReference type="AlphaFoldDB" id="A0A3S0BJ11"/>
<dbReference type="Proteomes" id="UP000276128">
    <property type="component" value="Unassembled WGS sequence"/>
</dbReference>
<evidence type="ECO:0000313" key="2">
    <source>
        <dbReference type="EMBL" id="RTE07129.1"/>
    </source>
</evidence>
<dbReference type="OrthoDB" id="244285at2"/>
<dbReference type="Pfam" id="PF08267">
    <property type="entry name" value="Meth_synt_1"/>
    <property type="match status" value="1"/>
</dbReference>
<dbReference type="GO" id="GO:0003871">
    <property type="term" value="F:5-methyltetrahydropteroyltriglutamate-homocysteine S-methyltransferase activity"/>
    <property type="evidence" value="ECO:0007669"/>
    <property type="project" value="InterPro"/>
</dbReference>
<dbReference type="GO" id="GO:0008652">
    <property type="term" value="P:amino acid biosynthetic process"/>
    <property type="evidence" value="ECO:0007669"/>
    <property type="project" value="InterPro"/>
</dbReference>
<proteinExistence type="predicted"/>
<sequence length="331" mass="37134">MSVIGRQLQEIRLYHLRKQQEKGIDLIPVNDFSYYDHILDTAAMFGIIPQRFAFEGDAVPLSVYYGVARGTKEAEASEMTKWFNTNYHYIVSELSGATPVITENKPLAAYREAKEKLGIQGKPVIVGPFTFLKLSKGYSAADFDTWLNKLLPLYVQILQELAAEGVEWVQIDEPMLVTKLSDADIERLKTIYETFANSVPHLNIVLQTYFEAVDRYADIISLPVKGIGLDFVHGLNGNLQSLKSFGFPADIVFGVGVIDGRGIWNIHSPRVPGVEEMTSMIERALHVLDPKLFWINPDCGLKTRGLEETVASLRNIMEATHMARAKHAAYV</sequence>
<comment type="caution">
    <text evidence="2">The sequence shown here is derived from an EMBL/GenBank/DDBJ whole genome shotgun (WGS) entry which is preliminary data.</text>
</comment>
<evidence type="ECO:0000259" key="1">
    <source>
        <dbReference type="Pfam" id="PF08267"/>
    </source>
</evidence>
<protein>
    <recommendedName>
        <fullName evidence="1">Cobalamin-independent methionine synthase MetE N-terminal domain-containing protein</fullName>
    </recommendedName>
</protein>
<keyword evidence="3" id="KW-1185">Reference proteome</keyword>
<dbReference type="InterPro" id="IPR038071">
    <property type="entry name" value="UROD/MetE-like_sf"/>
</dbReference>
<accession>A0A3S0BJ11</accession>
<reference evidence="2 3" key="1">
    <citation type="submission" date="2018-12" db="EMBL/GenBank/DDBJ databases">
        <title>Bacillus ochoae sp. nov., Paenibacillus whitsoniae sp. nov., Paenibacillus spiritus sp. nov. Isolated from the Mars Exploration Rover during spacecraft assembly.</title>
        <authorList>
            <person name="Seuylemezian A."/>
            <person name="Vaishampayan P."/>
        </authorList>
    </citation>
    <scope>NUCLEOTIDE SEQUENCE [LARGE SCALE GENOMIC DNA]</scope>
    <source>
        <strain evidence="2 3">MER 54</strain>
    </source>
</reference>
<dbReference type="EMBL" id="RXHU01000066">
    <property type="protein sequence ID" value="RTE07129.1"/>
    <property type="molecule type" value="Genomic_DNA"/>
</dbReference>
<gene>
    <name evidence="2" type="ORF">EJQ19_21480</name>
</gene>
<dbReference type="InterPro" id="IPR013215">
    <property type="entry name" value="Cbl-indep_Met_Synth_N"/>
</dbReference>
<evidence type="ECO:0000313" key="3">
    <source>
        <dbReference type="Proteomes" id="UP000276128"/>
    </source>
</evidence>
<dbReference type="Gene3D" id="3.20.20.210">
    <property type="match status" value="2"/>
</dbReference>